<feature type="compositionally biased region" description="Basic and acidic residues" evidence="4">
    <location>
        <begin position="730"/>
        <end position="739"/>
    </location>
</feature>
<dbReference type="PROSITE" id="PS00041">
    <property type="entry name" value="HTH_ARAC_FAMILY_1"/>
    <property type="match status" value="1"/>
</dbReference>
<dbReference type="GO" id="GO:0043565">
    <property type="term" value="F:sequence-specific DNA binding"/>
    <property type="evidence" value="ECO:0007669"/>
    <property type="project" value="InterPro"/>
</dbReference>
<dbReference type="PANTHER" id="PTHR43280:SF28">
    <property type="entry name" value="HTH-TYPE TRANSCRIPTIONAL ACTIVATOR RHAS"/>
    <property type="match status" value="1"/>
</dbReference>
<reference evidence="7" key="1">
    <citation type="submission" date="2018-08" db="EMBL/GenBank/DDBJ databases">
        <title>A genome reference for cultivated species of the human gut microbiota.</title>
        <authorList>
            <person name="Zou Y."/>
            <person name="Xue W."/>
            <person name="Luo G."/>
        </authorList>
    </citation>
    <scope>NUCLEOTIDE SEQUENCE [LARGE SCALE GENOMIC DNA]</scope>
    <source>
        <strain evidence="7">TF05-5AC</strain>
    </source>
</reference>
<feature type="transmembrane region" description="Helical" evidence="5">
    <location>
        <begin position="285"/>
        <end position="308"/>
    </location>
</feature>
<keyword evidence="8" id="KW-1185">Reference proteome</keyword>
<dbReference type="PRINTS" id="PR00032">
    <property type="entry name" value="HTHARAC"/>
</dbReference>
<feature type="transmembrane region" description="Helical" evidence="5">
    <location>
        <begin position="20"/>
        <end position="38"/>
    </location>
</feature>
<evidence type="ECO:0000256" key="2">
    <source>
        <dbReference type="ARBA" id="ARBA00023125"/>
    </source>
</evidence>
<comment type="caution">
    <text evidence="7">The sequence shown here is derived from an EMBL/GenBank/DDBJ whole genome shotgun (WGS) entry which is preliminary data.</text>
</comment>
<dbReference type="Gene3D" id="1.10.10.60">
    <property type="entry name" value="Homeodomain-like"/>
    <property type="match status" value="2"/>
</dbReference>
<protein>
    <submittedName>
        <fullName evidence="7">AraC family transcriptional regulator</fullName>
    </submittedName>
</protein>
<evidence type="ECO:0000313" key="8">
    <source>
        <dbReference type="Proteomes" id="UP000260812"/>
    </source>
</evidence>
<evidence type="ECO:0000256" key="1">
    <source>
        <dbReference type="ARBA" id="ARBA00023015"/>
    </source>
</evidence>
<dbReference type="GO" id="GO:0003700">
    <property type="term" value="F:DNA-binding transcription factor activity"/>
    <property type="evidence" value="ECO:0007669"/>
    <property type="project" value="InterPro"/>
</dbReference>
<dbReference type="Pfam" id="PF12833">
    <property type="entry name" value="HTH_18"/>
    <property type="match status" value="1"/>
</dbReference>
<feature type="domain" description="HTH araC/xylS-type" evidence="6">
    <location>
        <begin position="627"/>
        <end position="726"/>
    </location>
</feature>
<keyword evidence="2" id="KW-0238">DNA-binding</keyword>
<dbReference type="SMART" id="SM00342">
    <property type="entry name" value="HTH_ARAC"/>
    <property type="match status" value="1"/>
</dbReference>
<proteinExistence type="predicted"/>
<dbReference type="RefSeq" id="WP_117544824.1">
    <property type="nucleotide sequence ID" value="NZ_QVLV01000009.1"/>
</dbReference>
<dbReference type="InterPro" id="IPR018062">
    <property type="entry name" value="HTH_AraC-typ_CS"/>
</dbReference>
<dbReference type="PROSITE" id="PS01124">
    <property type="entry name" value="HTH_ARAC_FAMILY_2"/>
    <property type="match status" value="1"/>
</dbReference>
<keyword evidence="3" id="KW-0804">Transcription</keyword>
<dbReference type="SUPFAM" id="SSF46689">
    <property type="entry name" value="Homeodomain-like"/>
    <property type="match status" value="1"/>
</dbReference>
<evidence type="ECO:0000256" key="3">
    <source>
        <dbReference type="ARBA" id="ARBA00023163"/>
    </source>
</evidence>
<sequence>MDKIRKRFEKINYYTLLKYFLSYFFLLSFLLLCFFIAFRKQLRTAYSTARDNSIQEKLVLFQQSFNNDLDHVFNIHYNLCNNTNLKMLRHSFDSSWYSSLGITDMREFASANPLVSDIIYIQKNGGKVLACKNYIYKSNDEYYFSINHKALKIPVGKYGHDNKNTMVYIKNQELSLLLLFPNVASSKYELFYVIDSDEIIARLNNMLSEEISGVYLTDSENNIISASGDYSVPPVYRLTDSYGLQKNDEGDEIIYTVPLHTNLFLTVCFSKDVLLQYASKAFINMYMVFAAIGCTGFVLILFGMRLTYSPLHRLSKKFADRAGDNKGLESQLDFALSSALQEQRKLQEKIEKYHSIMKESVLDTIVNENGEEITAENMDRLFNGEPGSLMFVIKISAPADGEGMAWVTKSFRDFFLGTFPNNDSFCIRLEITPKYCSYLIYYGGQDQDKYNVIKYLLHDFYKEYGCRIALSNGSSSPLDIPNLYANAMQAGNYWDSHPIAFYDEMDIPKDSAYTYPYQELSSFASLLQQLKFEEAKKAIRSFFQTLDQTDFPAFYSRSVLTEVLTTIITNMNQQNIKFSAYNNIYFETLYFIRSFSYEQKSNDIYDHFIMLLSLFEDELSNLTIKSGELQDFINQSYTSKDLTIAMLAEKFHVSIAYMSYLFKKYFNEYFSDYLWKLRVAKAKELLRGTSKPMEEICIAVGYENVSSFRRKFKKELGITPSQYRNGTEPVTEKSRGESQ</sequence>
<evidence type="ECO:0000256" key="5">
    <source>
        <dbReference type="SAM" id="Phobius"/>
    </source>
</evidence>
<evidence type="ECO:0000256" key="4">
    <source>
        <dbReference type="SAM" id="MobiDB-lite"/>
    </source>
</evidence>
<dbReference type="InterPro" id="IPR020449">
    <property type="entry name" value="Tscrpt_reg_AraC-type_HTH"/>
</dbReference>
<keyword evidence="5" id="KW-0812">Transmembrane</keyword>
<dbReference type="PANTHER" id="PTHR43280">
    <property type="entry name" value="ARAC-FAMILY TRANSCRIPTIONAL REGULATOR"/>
    <property type="match status" value="1"/>
</dbReference>
<dbReference type="EMBL" id="QVLV01000009">
    <property type="protein sequence ID" value="RGE59214.1"/>
    <property type="molecule type" value="Genomic_DNA"/>
</dbReference>
<accession>A0A3E3I376</accession>
<organism evidence="7 8">
    <name type="scientific">Eisenbergiella massiliensis</name>
    <dbReference type="NCBI Taxonomy" id="1720294"/>
    <lineage>
        <taxon>Bacteria</taxon>
        <taxon>Bacillati</taxon>
        <taxon>Bacillota</taxon>
        <taxon>Clostridia</taxon>
        <taxon>Lachnospirales</taxon>
        <taxon>Lachnospiraceae</taxon>
        <taxon>Eisenbergiella</taxon>
    </lineage>
</organism>
<keyword evidence="5" id="KW-0472">Membrane</keyword>
<keyword evidence="1" id="KW-0805">Transcription regulation</keyword>
<dbReference type="Proteomes" id="UP000260812">
    <property type="component" value="Unassembled WGS sequence"/>
</dbReference>
<evidence type="ECO:0000259" key="6">
    <source>
        <dbReference type="PROSITE" id="PS01124"/>
    </source>
</evidence>
<name>A0A3E3I376_9FIRM</name>
<dbReference type="AlphaFoldDB" id="A0A3E3I376"/>
<dbReference type="GeneID" id="97988075"/>
<feature type="region of interest" description="Disordered" evidence="4">
    <location>
        <begin position="719"/>
        <end position="739"/>
    </location>
</feature>
<gene>
    <name evidence="7" type="ORF">DXC51_14670</name>
</gene>
<dbReference type="InterPro" id="IPR009057">
    <property type="entry name" value="Homeodomain-like_sf"/>
</dbReference>
<evidence type="ECO:0000313" key="7">
    <source>
        <dbReference type="EMBL" id="RGE59214.1"/>
    </source>
</evidence>
<keyword evidence="5" id="KW-1133">Transmembrane helix</keyword>
<dbReference type="InterPro" id="IPR018060">
    <property type="entry name" value="HTH_AraC"/>
</dbReference>